<dbReference type="InterPro" id="IPR045919">
    <property type="entry name" value="DUF6338"/>
</dbReference>
<feature type="transmembrane region" description="Helical" evidence="1">
    <location>
        <begin position="43"/>
        <end position="65"/>
    </location>
</feature>
<evidence type="ECO:0000256" key="1">
    <source>
        <dbReference type="SAM" id="Phobius"/>
    </source>
</evidence>
<dbReference type="EMBL" id="CABVHP010000003">
    <property type="protein sequence ID" value="VVN82859.1"/>
    <property type="molecule type" value="Genomic_DNA"/>
</dbReference>
<protein>
    <recommendedName>
        <fullName evidence="4">Prophage PssSM-03</fullName>
    </recommendedName>
</protein>
<name>A0A5E7AVT0_PSEFL</name>
<evidence type="ECO:0008006" key="4">
    <source>
        <dbReference type="Google" id="ProtNLM"/>
    </source>
</evidence>
<keyword evidence="1" id="KW-0472">Membrane</keyword>
<evidence type="ECO:0000313" key="3">
    <source>
        <dbReference type="Proteomes" id="UP000326557"/>
    </source>
</evidence>
<dbReference type="AlphaFoldDB" id="A0A5E7AVT0"/>
<dbReference type="RefSeq" id="WP_150637182.1">
    <property type="nucleotide sequence ID" value="NZ_CABVHP010000003.1"/>
</dbReference>
<accession>A0A5E7AVT0</accession>
<feature type="transmembrane region" description="Helical" evidence="1">
    <location>
        <begin position="80"/>
        <end position="99"/>
    </location>
</feature>
<dbReference type="Pfam" id="PF19865">
    <property type="entry name" value="DUF6338"/>
    <property type="match status" value="1"/>
</dbReference>
<keyword evidence="1" id="KW-0812">Transmembrane</keyword>
<sequence length="201" mass="22417">MDGLVKEVIPLLQYLLPGFLAAWIFYALTAFKRPDTFGQIVQALIFTFVIQSLVVGLGSLLLLAGEHFFSVGAWDKKSEALWSAVIAVVMGFLSCHVANSDKLHALLRKLKVTTQNSFPCEWYSAFLSRQGFVILHLIGGKRLFGWPSEWPSEPSNGQFVLEFPRWIDNHGNPLPVRAKVIVIDASKVQWVEFATTIGGIK</sequence>
<keyword evidence="1" id="KW-1133">Transmembrane helix</keyword>
<proteinExistence type="predicted"/>
<feature type="transmembrane region" description="Helical" evidence="1">
    <location>
        <begin position="12"/>
        <end position="31"/>
    </location>
</feature>
<dbReference type="OrthoDB" id="9154573at2"/>
<dbReference type="Proteomes" id="UP000326557">
    <property type="component" value="Unassembled WGS sequence"/>
</dbReference>
<gene>
    <name evidence="2" type="ORF">PS704_01233</name>
</gene>
<reference evidence="2 3" key="1">
    <citation type="submission" date="2019-09" db="EMBL/GenBank/DDBJ databases">
        <authorList>
            <person name="Chandra G."/>
            <person name="Truman W A."/>
        </authorList>
    </citation>
    <scope>NUCLEOTIDE SEQUENCE [LARGE SCALE GENOMIC DNA]</scope>
    <source>
        <strain evidence="2">PS704</strain>
    </source>
</reference>
<evidence type="ECO:0000313" key="2">
    <source>
        <dbReference type="EMBL" id="VVN82859.1"/>
    </source>
</evidence>
<organism evidence="2 3">
    <name type="scientific">Pseudomonas fluorescens</name>
    <dbReference type="NCBI Taxonomy" id="294"/>
    <lineage>
        <taxon>Bacteria</taxon>
        <taxon>Pseudomonadati</taxon>
        <taxon>Pseudomonadota</taxon>
        <taxon>Gammaproteobacteria</taxon>
        <taxon>Pseudomonadales</taxon>
        <taxon>Pseudomonadaceae</taxon>
        <taxon>Pseudomonas</taxon>
    </lineage>
</organism>